<dbReference type="PRINTS" id="PR00070">
    <property type="entry name" value="DHFR"/>
</dbReference>
<dbReference type="PROSITE" id="PS51330">
    <property type="entry name" value="DHFR_2"/>
    <property type="match status" value="1"/>
</dbReference>
<dbReference type="EMBL" id="QEAO01000001">
    <property type="protein sequence ID" value="TPX38338.1"/>
    <property type="molecule type" value="Genomic_DNA"/>
</dbReference>
<sequence length="217" mass="24815">MGNKEETRPPVQLSLIAAATPAGGIGINGKLPWKLPTDMAHFELLTTHLECDSVDDAPNVVIMGRKTWDSVPLKYKPFKNRISVILSHNEEFRRFTHNPTSNVYCFPSLDDCVDFFGSDTTATPHSSLWIIGGTALYSEAMRHRTSYRIFLTRVYLDNIECDAFFENPSPQMWELASNHELRDLVGHLEDVPEGRTTENGIEYEFFLYTRRTNEVQR</sequence>
<evidence type="ECO:0000256" key="7">
    <source>
        <dbReference type="RuleBase" id="RU004474"/>
    </source>
</evidence>
<evidence type="ECO:0000256" key="5">
    <source>
        <dbReference type="ARBA" id="ARBA00022857"/>
    </source>
</evidence>
<keyword evidence="6" id="KW-0560">Oxidoreductase</keyword>
<dbReference type="GO" id="GO:0046452">
    <property type="term" value="P:dihydrofolate metabolic process"/>
    <property type="evidence" value="ECO:0007669"/>
    <property type="project" value="TreeGrafter"/>
</dbReference>
<dbReference type="GO" id="GO:0046654">
    <property type="term" value="P:tetrahydrofolate biosynthetic process"/>
    <property type="evidence" value="ECO:0007669"/>
    <property type="project" value="UniProtKB-UniPathway"/>
</dbReference>
<evidence type="ECO:0000256" key="1">
    <source>
        <dbReference type="ARBA" id="ARBA00004903"/>
    </source>
</evidence>
<protein>
    <recommendedName>
        <fullName evidence="3">Dihydrofolate reductase</fullName>
        <ecNumber evidence="2">1.5.1.3</ecNumber>
    </recommendedName>
</protein>
<comment type="similarity">
    <text evidence="7">Belongs to the dihydrofolate reductase family.</text>
</comment>
<dbReference type="GO" id="GO:0004146">
    <property type="term" value="F:dihydrofolate reductase activity"/>
    <property type="evidence" value="ECO:0007669"/>
    <property type="project" value="UniProtKB-EC"/>
</dbReference>
<dbReference type="OrthoDB" id="414698at2759"/>
<dbReference type="UniPathway" id="UPA00077">
    <property type="reaction ID" value="UER00158"/>
</dbReference>
<dbReference type="Proteomes" id="UP000319731">
    <property type="component" value="Unassembled WGS sequence"/>
</dbReference>
<dbReference type="InterPro" id="IPR001796">
    <property type="entry name" value="DHFR_dom"/>
</dbReference>
<comment type="pathway">
    <text evidence="1">Cofactor biosynthesis; tetrahydrofolate biosynthesis; 5,6,7,8-tetrahydrofolate from 7,8-dihydrofolate: step 1/1.</text>
</comment>
<dbReference type="InterPro" id="IPR024072">
    <property type="entry name" value="DHFR-like_dom_sf"/>
</dbReference>
<dbReference type="GO" id="GO:0046655">
    <property type="term" value="P:folic acid metabolic process"/>
    <property type="evidence" value="ECO:0007669"/>
    <property type="project" value="TreeGrafter"/>
</dbReference>
<evidence type="ECO:0000256" key="2">
    <source>
        <dbReference type="ARBA" id="ARBA00012856"/>
    </source>
</evidence>
<dbReference type="PROSITE" id="PS00075">
    <property type="entry name" value="DHFR_1"/>
    <property type="match status" value="1"/>
</dbReference>
<keyword evidence="5" id="KW-0521">NADP</keyword>
<evidence type="ECO:0000313" key="9">
    <source>
        <dbReference type="EMBL" id="TPX38338.1"/>
    </source>
</evidence>
<dbReference type="Pfam" id="PF00186">
    <property type="entry name" value="DHFR_1"/>
    <property type="match status" value="1"/>
</dbReference>
<dbReference type="AlphaFoldDB" id="A0A507CG45"/>
<evidence type="ECO:0000256" key="6">
    <source>
        <dbReference type="ARBA" id="ARBA00023002"/>
    </source>
</evidence>
<dbReference type="SUPFAM" id="SSF53597">
    <property type="entry name" value="Dihydrofolate reductase-like"/>
    <property type="match status" value="1"/>
</dbReference>
<keyword evidence="10" id="KW-1185">Reference proteome</keyword>
<dbReference type="CDD" id="cd00209">
    <property type="entry name" value="DHFR"/>
    <property type="match status" value="1"/>
</dbReference>
<dbReference type="InterPro" id="IPR012259">
    <property type="entry name" value="DHFR"/>
</dbReference>
<dbReference type="PANTHER" id="PTHR48069:SF3">
    <property type="entry name" value="DIHYDROFOLATE REDUCTASE"/>
    <property type="match status" value="1"/>
</dbReference>
<gene>
    <name evidence="9" type="primary">DFR1</name>
    <name evidence="9" type="ORF">SmJEL517_g00323</name>
</gene>
<organism evidence="9 10">
    <name type="scientific">Synchytrium microbalum</name>
    <dbReference type="NCBI Taxonomy" id="1806994"/>
    <lineage>
        <taxon>Eukaryota</taxon>
        <taxon>Fungi</taxon>
        <taxon>Fungi incertae sedis</taxon>
        <taxon>Chytridiomycota</taxon>
        <taxon>Chytridiomycota incertae sedis</taxon>
        <taxon>Chytridiomycetes</taxon>
        <taxon>Synchytriales</taxon>
        <taxon>Synchytriaceae</taxon>
        <taxon>Synchytrium</taxon>
    </lineage>
</organism>
<dbReference type="EC" id="1.5.1.3" evidence="2"/>
<dbReference type="GO" id="GO:0005739">
    <property type="term" value="C:mitochondrion"/>
    <property type="evidence" value="ECO:0007669"/>
    <property type="project" value="TreeGrafter"/>
</dbReference>
<keyword evidence="4" id="KW-0554">One-carbon metabolism</keyword>
<dbReference type="PANTHER" id="PTHR48069">
    <property type="entry name" value="DIHYDROFOLATE REDUCTASE"/>
    <property type="match status" value="1"/>
</dbReference>
<evidence type="ECO:0000256" key="3">
    <source>
        <dbReference type="ARBA" id="ARBA00018886"/>
    </source>
</evidence>
<evidence type="ECO:0000259" key="8">
    <source>
        <dbReference type="PROSITE" id="PS51330"/>
    </source>
</evidence>
<dbReference type="InterPro" id="IPR017925">
    <property type="entry name" value="DHFR_CS"/>
</dbReference>
<name>A0A507CG45_9FUNG</name>
<dbReference type="GO" id="GO:0050661">
    <property type="term" value="F:NADP binding"/>
    <property type="evidence" value="ECO:0007669"/>
    <property type="project" value="InterPro"/>
</dbReference>
<dbReference type="RefSeq" id="XP_031028052.1">
    <property type="nucleotide sequence ID" value="XM_031166253.1"/>
</dbReference>
<proteinExistence type="inferred from homology"/>
<dbReference type="STRING" id="1806994.A0A507CG45"/>
<evidence type="ECO:0000256" key="4">
    <source>
        <dbReference type="ARBA" id="ARBA00022563"/>
    </source>
</evidence>
<dbReference type="Gene3D" id="3.40.430.10">
    <property type="entry name" value="Dihydrofolate Reductase, subunit A"/>
    <property type="match status" value="1"/>
</dbReference>
<evidence type="ECO:0000313" key="10">
    <source>
        <dbReference type="Proteomes" id="UP000319731"/>
    </source>
</evidence>
<dbReference type="GeneID" id="42001550"/>
<comment type="caution">
    <text evidence="9">The sequence shown here is derived from an EMBL/GenBank/DDBJ whole genome shotgun (WGS) entry which is preliminary data.</text>
</comment>
<reference evidence="9 10" key="1">
    <citation type="journal article" date="2019" name="Sci. Rep.">
        <title>Comparative genomics of chytrid fungi reveal insights into the obligate biotrophic and pathogenic lifestyle of Synchytrium endobioticum.</title>
        <authorList>
            <person name="van de Vossenberg B.T.L.H."/>
            <person name="Warris S."/>
            <person name="Nguyen H.D.T."/>
            <person name="van Gent-Pelzer M.P.E."/>
            <person name="Joly D.L."/>
            <person name="van de Geest H.C."/>
            <person name="Bonants P.J.M."/>
            <person name="Smith D.S."/>
            <person name="Levesque C.A."/>
            <person name="van der Lee T.A.J."/>
        </authorList>
    </citation>
    <scope>NUCLEOTIDE SEQUENCE [LARGE SCALE GENOMIC DNA]</scope>
    <source>
        <strain evidence="9 10">JEL517</strain>
    </source>
</reference>
<dbReference type="GO" id="GO:0006730">
    <property type="term" value="P:one-carbon metabolic process"/>
    <property type="evidence" value="ECO:0007669"/>
    <property type="project" value="UniProtKB-KW"/>
</dbReference>
<accession>A0A507CG45</accession>
<feature type="domain" description="DHFR" evidence="8">
    <location>
        <begin position="12"/>
        <end position="210"/>
    </location>
</feature>